<sequence length="470" mass="53506">MPTIKRNFIYNIVYQILTLFIPIITLPYISRVLGVENIGVYSYHFTISVMFSIFILLGNSNYGNRAIAEITSKSKILISETFWNIYFTQFFLGLCILAIYIWYTLSFSTDIKISLIQTIYLLSVILDINWFFYGLEKFKLSIIRNIIIKIVTVFFIILLVKNKNDLYTYAFILSLSSLLSQLSLWFFIREYVHITPLKFDKIISHAKSTLALFIPVIAVSTYALLSKVILGSLSNTDEVGYFENSSRLIAIPVMAIWSLGTVMFPRISSMISSGQKDKIFKYIYISFLLSAFLSSSISFGIIGISNEFVPLFFGNNFDKCKILIPILVSSALFSSWGEVIRTQYLLPNRKDKIYVSSVLYAAIINVIINIILVPNYGSIGAAIAILITEALICIIQIISVKNALDIKKYILHSLFFILTGIIMCGAIIHIPFIQSNIITIIIKIALGIPIYIIPCYVYFKFYLNKKLKLE</sequence>
<dbReference type="Pfam" id="PF01943">
    <property type="entry name" value="Polysacc_synt"/>
    <property type="match status" value="1"/>
</dbReference>
<feature type="transmembrane region" description="Helical" evidence="5">
    <location>
        <begin position="353"/>
        <end position="373"/>
    </location>
</feature>
<evidence type="ECO:0000256" key="5">
    <source>
        <dbReference type="SAM" id="Phobius"/>
    </source>
</evidence>
<accession>A0A379ARE5</accession>
<feature type="transmembrane region" description="Helical" evidence="5">
    <location>
        <begin position="12"/>
        <end position="29"/>
    </location>
</feature>
<feature type="transmembrane region" description="Helical" evidence="5">
    <location>
        <begin position="279"/>
        <end position="302"/>
    </location>
</feature>
<dbReference type="PANTHER" id="PTHR43424">
    <property type="entry name" value="LOCUS PUTATIVE PROTEIN 1-RELATED"/>
    <property type="match status" value="1"/>
</dbReference>
<feature type="transmembrane region" description="Helical" evidence="5">
    <location>
        <begin position="142"/>
        <end position="160"/>
    </location>
</feature>
<organism evidence="6 7">
    <name type="scientific">Avibacterium avium</name>
    <name type="common">Pasteurella avium</name>
    <dbReference type="NCBI Taxonomy" id="751"/>
    <lineage>
        <taxon>Bacteria</taxon>
        <taxon>Pseudomonadati</taxon>
        <taxon>Pseudomonadota</taxon>
        <taxon>Gammaproteobacteria</taxon>
        <taxon>Pasteurellales</taxon>
        <taxon>Pasteurellaceae</taxon>
        <taxon>Avibacterium</taxon>
    </lineage>
</organism>
<name>A0A379ARE5_AVIAV</name>
<dbReference type="EMBL" id="UGSP01000001">
    <property type="protein sequence ID" value="SUB23861.1"/>
    <property type="molecule type" value="Genomic_DNA"/>
</dbReference>
<feature type="transmembrane region" description="Helical" evidence="5">
    <location>
        <begin position="41"/>
        <end position="62"/>
    </location>
</feature>
<dbReference type="PANTHER" id="PTHR43424:SF1">
    <property type="entry name" value="LOCUS PUTATIVE PROTEIN 1-RELATED"/>
    <property type="match status" value="1"/>
</dbReference>
<dbReference type="RefSeq" id="WP_115249151.1">
    <property type="nucleotide sequence ID" value="NZ_UGSP01000001.1"/>
</dbReference>
<dbReference type="AlphaFoldDB" id="A0A379ARE5"/>
<feature type="transmembrane region" description="Helical" evidence="5">
    <location>
        <begin position="410"/>
        <end position="431"/>
    </location>
</feature>
<feature type="transmembrane region" description="Helical" evidence="5">
    <location>
        <begin position="249"/>
        <end position="267"/>
    </location>
</feature>
<dbReference type="InterPro" id="IPR002797">
    <property type="entry name" value="Polysacc_synth"/>
</dbReference>
<feature type="transmembrane region" description="Helical" evidence="5">
    <location>
        <begin position="166"/>
        <end position="188"/>
    </location>
</feature>
<dbReference type="GeneID" id="300133093"/>
<gene>
    <name evidence="6" type="primary">rfbX</name>
    <name evidence="6" type="ORF">NCTC11297_00876</name>
</gene>
<keyword evidence="2 5" id="KW-0812">Transmembrane</keyword>
<reference evidence="6 7" key="1">
    <citation type="submission" date="2018-06" db="EMBL/GenBank/DDBJ databases">
        <authorList>
            <consortium name="Pathogen Informatics"/>
            <person name="Doyle S."/>
        </authorList>
    </citation>
    <scope>NUCLEOTIDE SEQUENCE [LARGE SCALE GENOMIC DNA]</scope>
    <source>
        <strain evidence="7">NCTC 11297</strain>
    </source>
</reference>
<evidence type="ECO:0000313" key="6">
    <source>
        <dbReference type="EMBL" id="SUB23861.1"/>
    </source>
</evidence>
<feature type="transmembrane region" description="Helical" evidence="5">
    <location>
        <begin position="379"/>
        <end position="398"/>
    </location>
</feature>
<keyword evidence="7" id="KW-1185">Reference proteome</keyword>
<evidence type="ECO:0000256" key="3">
    <source>
        <dbReference type="ARBA" id="ARBA00022989"/>
    </source>
</evidence>
<feature type="transmembrane region" description="Helical" evidence="5">
    <location>
        <begin position="83"/>
        <end position="103"/>
    </location>
</feature>
<evidence type="ECO:0000256" key="2">
    <source>
        <dbReference type="ARBA" id="ARBA00022692"/>
    </source>
</evidence>
<proteinExistence type="predicted"/>
<evidence type="ECO:0000256" key="4">
    <source>
        <dbReference type="ARBA" id="ARBA00023136"/>
    </source>
</evidence>
<dbReference type="InterPro" id="IPR052556">
    <property type="entry name" value="PolySynth_Transporter"/>
</dbReference>
<dbReference type="Proteomes" id="UP000255098">
    <property type="component" value="Unassembled WGS sequence"/>
</dbReference>
<comment type="subcellular location">
    <subcellularLocation>
        <location evidence="1">Membrane</location>
        <topology evidence="1">Multi-pass membrane protein</topology>
    </subcellularLocation>
</comment>
<keyword evidence="4 5" id="KW-0472">Membrane</keyword>
<feature type="transmembrane region" description="Helical" evidence="5">
    <location>
        <begin position="115"/>
        <end position="135"/>
    </location>
</feature>
<dbReference type="GO" id="GO:0016020">
    <property type="term" value="C:membrane"/>
    <property type="evidence" value="ECO:0007669"/>
    <property type="project" value="UniProtKB-SubCell"/>
</dbReference>
<feature type="transmembrane region" description="Helical" evidence="5">
    <location>
        <begin position="322"/>
        <end position="341"/>
    </location>
</feature>
<keyword evidence="3 5" id="KW-1133">Transmembrane helix</keyword>
<evidence type="ECO:0000256" key="1">
    <source>
        <dbReference type="ARBA" id="ARBA00004141"/>
    </source>
</evidence>
<protein>
    <submittedName>
        <fullName evidence="6">O-antigen transporter</fullName>
    </submittedName>
</protein>
<evidence type="ECO:0000313" key="7">
    <source>
        <dbReference type="Proteomes" id="UP000255098"/>
    </source>
</evidence>
<feature type="transmembrane region" description="Helical" evidence="5">
    <location>
        <begin position="437"/>
        <end position="459"/>
    </location>
</feature>
<feature type="transmembrane region" description="Helical" evidence="5">
    <location>
        <begin position="209"/>
        <end position="229"/>
    </location>
</feature>